<keyword evidence="2" id="KW-1133">Transmembrane helix</keyword>
<reference evidence="3 4" key="1">
    <citation type="journal article" date="2013" name="Nat. Commun.">
        <title>The evolution and pathogenic mechanisms of the rice sheath blight pathogen.</title>
        <authorList>
            <person name="Zheng A."/>
            <person name="Lin R."/>
            <person name="Xu L."/>
            <person name="Qin P."/>
            <person name="Tang C."/>
            <person name="Ai P."/>
            <person name="Zhang D."/>
            <person name="Liu Y."/>
            <person name="Sun Z."/>
            <person name="Feng H."/>
            <person name="Wang Y."/>
            <person name="Chen Y."/>
            <person name="Liang X."/>
            <person name="Fu R."/>
            <person name="Li Q."/>
            <person name="Zhang J."/>
            <person name="Yu X."/>
            <person name="Xie Z."/>
            <person name="Ding L."/>
            <person name="Guan P."/>
            <person name="Tang J."/>
            <person name="Liang Y."/>
            <person name="Wang S."/>
            <person name="Deng Q."/>
            <person name="Li S."/>
            <person name="Zhu J."/>
            <person name="Wang L."/>
            <person name="Liu H."/>
            <person name="Li P."/>
        </authorList>
    </citation>
    <scope>NUCLEOTIDE SEQUENCE [LARGE SCALE GENOMIC DNA]</scope>
    <source>
        <strain evidence="4">AG-1 IA</strain>
    </source>
</reference>
<proteinExistence type="predicted"/>
<gene>
    <name evidence="3" type="ORF">AG1IA_04362</name>
</gene>
<evidence type="ECO:0000313" key="4">
    <source>
        <dbReference type="Proteomes" id="UP000011668"/>
    </source>
</evidence>
<evidence type="ECO:0000256" key="1">
    <source>
        <dbReference type="SAM" id="MobiDB-lite"/>
    </source>
</evidence>
<evidence type="ECO:0000313" key="3">
    <source>
        <dbReference type="EMBL" id="ELU41615.1"/>
    </source>
</evidence>
<keyword evidence="2" id="KW-0812">Transmembrane</keyword>
<comment type="caution">
    <text evidence="3">The sequence shown here is derived from an EMBL/GenBank/DDBJ whole genome shotgun (WGS) entry which is preliminary data.</text>
</comment>
<feature type="transmembrane region" description="Helical" evidence="2">
    <location>
        <begin position="21"/>
        <end position="39"/>
    </location>
</feature>
<dbReference type="HOGENOM" id="CLU_1349710_0_0_1"/>
<organism evidence="3 4">
    <name type="scientific">Thanatephorus cucumeris (strain AG1-IA)</name>
    <name type="common">Rice sheath blight fungus</name>
    <name type="synonym">Rhizoctonia solani</name>
    <dbReference type="NCBI Taxonomy" id="983506"/>
    <lineage>
        <taxon>Eukaryota</taxon>
        <taxon>Fungi</taxon>
        <taxon>Dikarya</taxon>
        <taxon>Basidiomycota</taxon>
        <taxon>Agaricomycotina</taxon>
        <taxon>Agaricomycetes</taxon>
        <taxon>Cantharellales</taxon>
        <taxon>Ceratobasidiaceae</taxon>
        <taxon>Rhizoctonia</taxon>
        <taxon>Rhizoctonia solani AG-1</taxon>
    </lineage>
</organism>
<sequence length="203" mass="23400">MNCWTYSTDHKKLAPINRICLIRDLLALLALFGIFFGLVSQRFEVVFPNLTIFVNTFGINTIDPALVKENKEYHIVSEAGQSMKNRHLHLDTKGEKVIDDGSECFVYHGLQLEKINRTRWIRTRKSVADLRGHMRHALQLVVDDQLRDKLCKSEHVDEPTAQLDNTYVKHSRDRHTNIPSKKRNSHIGDISEGESIVSRGYCM</sequence>
<dbReference type="AlphaFoldDB" id="L8WUD5"/>
<keyword evidence="4" id="KW-1185">Reference proteome</keyword>
<feature type="region of interest" description="Disordered" evidence="1">
    <location>
        <begin position="162"/>
        <end position="190"/>
    </location>
</feature>
<protein>
    <submittedName>
        <fullName evidence="3">Uncharacterized protein</fullName>
    </submittedName>
</protein>
<dbReference type="Proteomes" id="UP000011668">
    <property type="component" value="Unassembled WGS sequence"/>
</dbReference>
<keyword evidence="2" id="KW-0472">Membrane</keyword>
<dbReference type="EMBL" id="AFRT01001027">
    <property type="protein sequence ID" value="ELU41615.1"/>
    <property type="molecule type" value="Genomic_DNA"/>
</dbReference>
<accession>L8WUD5</accession>
<evidence type="ECO:0000256" key="2">
    <source>
        <dbReference type="SAM" id="Phobius"/>
    </source>
</evidence>
<name>L8WUD5_THACA</name>